<keyword evidence="1" id="KW-1133">Transmembrane helix</keyword>
<proteinExistence type="predicted"/>
<keyword evidence="1" id="KW-0812">Transmembrane</keyword>
<keyword evidence="1" id="KW-0472">Membrane</keyword>
<sequence>MEKTISVFLAFLIGFVFTMLKVGSDLDFLELPVIILNIIGLIVMVIFGIISLIRAIQLLRNN</sequence>
<evidence type="ECO:0000313" key="2">
    <source>
        <dbReference type="EMBL" id="SFK06993.1"/>
    </source>
</evidence>
<dbReference type="EMBL" id="FORT01000008">
    <property type="protein sequence ID" value="SFK06993.1"/>
    <property type="molecule type" value="Genomic_DNA"/>
</dbReference>
<keyword evidence="3" id="KW-1185">Reference proteome</keyword>
<reference evidence="3" key="1">
    <citation type="submission" date="2016-10" db="EMBL/GenBank/DDBJ databases">
        <authorList>
            <person name="Varghese N."/>
            <person name="Submissions S."/>
        </authorList>
    </citation>
    <scope>NUCLEOTIDE SEQUENCE [LARGE SCALE GENOMIC DNA]</scope>
    <source>
        <strain evidence="3">OK042</strain>
    </source>
</reference>
<dbReference type="AlphaFoldDB" id="A0A1I3WIK1"/>
<name>A0A1I3WIK1_9BACL</name>
<evidence type="ECO:0000313" key="3">
    <source>
        <dbReference type="Proteomes" id="UP000198915"/>
    </source>
</evidence>
<dbReference type="Proteomes" id="UP000198915">
    <property type="component" value="Unassembled WGS sequence"/>
</dbReference>
<feature type="transmembrane region" description="Helical" evidence="1">
    <location>
        <begin position="33"/>
        <end position="56"/>
    </location>
</feature>
<evidence type="ECO:0000256" key="1">
    <source>
        <dbReference type="SAM" id="Phobius"/>
    </source>
</evidence>
<protein>
    <submittedName>
        <fullName evidence="2">Uncharacterized protein</fullName>
    </submittedName>
</protein>
<organism evidence="2 3">
    <name type="scientific">Brevibacillus centrosporus</name>
    <dbReference type="NCBI Taxonomy" id="54910"/>
    <lineage>
        <taxon>Bacteria</taxon>
        <taxon>Bacillati</taxon>
        <taxon>Bacillota</taxon>
        <taxon>Bacilli</taxon>
        <taxon>Bacillales</taxon>
        <taxon>Paenibacillaceae</taxon>
        <taxon>Brevibacillus</taxon>
    </lineage>
</organism>
<gene>
    <name evidence="2" type="ORF">SAMN05518846_108129</name>
</gene>
<accession>A0A1I3WIK1</accession>